<dbReference type="GO" id="GO:0032027">
    <property type="term" value="F:myosin light chain binding"/>
    <property type="evidence" value="ECO:0007669"/>
    <property type="project" value="InterPro"/>
</dbReference>
<keyword evidence="2" id="KW-0121">Carboxypeptidase</keyword>
<dbReference type="InterPro" id="IPR042769">
    <property type="entry name" value="SPATA6_fam"/>
</dbReference>
<accession>A0A556U7V5</accession>
<evidence type="ECO:0000256" key="1">
    <source>
        <dbReference type="SAM" id="MobiDB-lite"/>
    </source>
</evidence>
<dbReference type="GO" id="GO:0007283">
    <property type="term" value="P:spermatogenesis"/>
    <property type="evidence" value="ECO:0007669"/>
    <property type="project" value="InterPro"/>
</dbReference>
<feature type="region of interest" description="Disordered" evidence="1">
    <location>
        <begin position="330"/>
        <end position="363"/>
    </location>
</feature>
<gene>
    <name evidence="2" type="ORF">Baya_8708</name>
</gene>
<dbReference type="PANTHER" id="PTHR16435">
    <property type="entry name" value="SPERMATOGENESIS-ASSOCIATED PROTEIN 6 SPATA6"/>
    <property type="match status" value="1"/>
</dbReference>
<sequence length="470" mass="52772">MLNPDGVYLGNYRPIKKGISGCHLVSARLHCRSIGAEAATDPSAMKVSLEFYIDVHAHSTMMNGFMYGNVFEEEERVQRQAVFPRLLCHNAPDFSFSSTSFNRDVVKAGTGRRFLGGLLDDTSYCYTLEVSFYSYLTAGSTTPIPYTEDSCTYFGHIMHMSPNHRSHRKEPKLPCLKERSTKSRDRLLGISPKVEFSTTSVIEECDVKISQPAVSPPKTLPFKTCPVSPRKPKQTATEPCGYQRPTIASQSRCLSPYTHRRMCQLTDDAKQRLRHLQLGPYTFKKDMACQPPFVMTGHSQSVCPVSPGGKSTSFLGTLSPRRNQAYQSTLVSSSLREQSPLLSSTTLRERFQSPSSPSQDIHRRVQKLLFTLSTPRKLTFEEEENEEGESDQNEPAPSCHDSVHHSQYHEDRIIPGAPSVHLDNGTFWTNKAAKYTGKSHRAVFEDSLGKIYKNLYRKASSPTHCDSHSN</sequence>
<proteinExistence type="predicted"/>
<name>A0A556U7V5_BAGYA</name>
<keyword evidence="2" id="KW-0645">Protease</keyword>
<evidence type="ECO:0000313" key="2">
    <source>
        <dbReference type="EMBL" id="TSN76555.1"/>
    </source>
</evidence>
<dbReference type="AlphaFoldDB" id="A0A556U7V5"/>
<protein>
    <submittedName>
        <fullName evidence="2">Cytosolic carboxypeptidase 6</fullName>
    </submittedName>
</protein>
<dbReference type="EMBL" id="VCAZ01000060">
    <property type="protein sequence ID" value="TSN76555.1"/>
    <property type="molecule type" value="Genomic_DNA"/>
</dbReference>
<keyword evidence="2" id="KW-0378">Hydrolase</keyword>
<reference evidence="2 3" key="1">
    <citation type="journal article" date="2019" name="Genome Biol. Evol.">
        <title>Whole-Genome Sequencing of the Giant Devil Catfish, Bagarius yarrelli.</title>
        <authorList>
            <person name="Jiang W."/>
            <person name="Lv Y."/>
            <person name="Cheng L."/>
            <person name="Yang K."/>
            <person name="Chao B."/>
            <person name="Wang X."/>
            <person name="Li Y."/>
            <person name="Pan X."/>
            <person name="You X."/>
            <person name="Zhang Y."/>
            <person name="Yang J."/>
            <person name="Li J."/>
            <person name="Zhang X."/>
            <person name="Liu S."/>
            <person name="Sun C."/>
            <person name="Yang J."/>
            <person name="Shi Q."/>
        </authorList>
    </citation>
    <scope>NUCLEOTIDE SEQUENCE [LARGE SCALE GENOMIC DNA]</scope>
    <source>
        <strain evidence="2">JWS20170419001</strain>
        <tissue evidence="2">Muscle</tissue>
    </source>
</reference>
<dbReference type="GO" id="GO:0120212">
    <property type="term" value="C:sperm head-tail coupling apparatus"/>
    <property type="evidence" value="ECO:0007669"/>
    <property type="project" value="InterPro"/>
</dbReference>
<comment type="caution">
    <text evidence="2">The sequence shown here is derived from an EMBL/GenBank/DDBJ whole genome shotgun (WGS) entry which is preliminary data.</text>
</comment>
<dbReference type="SUPFAM" id="SSF53187">
    <property type="entry name" value="Zn-dependent exopeptidases"/>
    <property type="match status" value="1"/>
</dbReference>
<keyword evidence="3" id="KW-1185">Reference proteome</keyword>
<feature type="compositionally biased region" description="Acidic residues" evidence="1">
    <location>
        <begin position="381"/>
        <end position="392"/>
    </location>
</feature>
<evidence type="ECO:0000313" key="3">
    <source>
        <dbReference type="Proteomes" id="UP000319801"/>
    </source>
</evidence>
<dbReference type="GO" id="GO:0004180">
    <property type="term" value="F:carboxypeptidase activity"/>
    <property type="evidence" value="ECO:0007669"/>
    <property type="project" value="UniProtKB-KW"/>
</dbReference>
<feature type="compositionally biased region" description="Polar residues" evidence="1">
    <location>
        <begin position="330"/>
        <end position="359"/>
    </location>
</feature>
<dbReference type="OrthoDB" id="10253041at2759"/>
<organism evidence="2 3">
    <name type="scientific">Bagarius yarrelli</name>
    <name type="common">Goonch</name>
    <name type="synonym">Bagrus yarrelli</name>
    <dbReference type="NCBI Taxonomy" id="175774"/>
    <lineage>
        <taxon>Eukaryota</taxon>
        <taxon>Metazoa</taxon>
        <taxon>Chordata</taxon>
        <taxon>Craniata</taxon>
        <taxon>Vertebrata</taxon>
        <taxon>Euteleostomi</taxon>
        <taxon>Actinopterygii</taxon>
        <taxon>Neopterygii</taxon>
        <taxon>Teleostei</taxon>
        <taxon>Ostariophysi</taxon>
        <taxon>Siluriformes</taxon>
        <taxon>Sisoridae</taxon>
        <taxon>Sisorinae</taxon>
        <taxon>Bagarius</taxon>
    </lineage>
</organism>
<dbReference type="PANTHER" id="PTHR16435:SF3">
    <property type="entry name" value="SPERMATOGENESIS-ASSOCIATED PROTEIN 6"/>
    <property type="match status" value="1"/>
</dbReference>
<dbReference type="Gene3D" id="3.40.630.10">
    <property type="entry name" value="Zn peptidases"/>
    <property type="match status" value="1"/>
</dbReference>
<feature type="region of interest" description="Disordered" evidence="1">
    <location>
        <begin position="376"/>
        <end position="408"/>
    </location>
</feature>
<dbReference type="Proteomes" id="UP000319801">
    <property type="component" value="Unassembled WGS sequence"/>
</dbReference>